<keyword evidence="8" id="KW-1185">Reference proteome</keyword>
<dbReference type="GO" id="GO:0016020">
    <property type="term" value="C:membrane"/>
    <property type="evidence" value="ECO:0007669"/>
    <property type="project" value="UniProtKB-SubCell"/>
</dbReference>
<evidence type="ECO:0000313" key="8">
    <source>
        <dbReference type="Proteomes" id="UP000287823"/>
    </source>
</evidence>
<proteinExistence type="inferred from homology"/>
<evidence type="ECO:0000256" key="5">
    <source>
        <dbReference type="ARBA" id="ARBA00023136"/>
    </source>
</evidence>
<accession>A0A432WM56</accession>
<evidence type="ECO:0000313" key="7">
    <source>
        <dbReference type="EMBL" id="RUO34900.1"/>
    </source>
</evidence>
<keyword evidence="4 6" id="KW-1133">Transmembrane helix</keyword>
<organism evidence="7 8">
    <name type="scientific">Aliidiomarina soli</name>
    <dbReference type="NCBI Taxonomy" id="1928574"/>
    <lineage>
        <taxon>Bacteria</taxon>
        <taxon>Pseudomonadati</taxon>
        <taxon>Pseudomonadota</taxon>
        <taxon>Gammaproteobacteria</taxon>
        <taxon>Alteromonadales</taxon>
        <taxon>Idiomarinaceae</taxon>
        <taxon>Aliidiomarina</taxon>
    </lineage>
</organism>
<evidence type="ECO:0000256" key="3">
    <source>
        <dbReference type="ARBA" id="ARBA00022692"/>
    </source>
</evidence>
<evidence type="ECO:0000256" key="4">
    <source>
        <dbReference type="ARBA" id="ARBA00022989"/>
    </source>
</evidence>
<comment type="similarity">
    <text evidence="2">Belongs to the UPF0057 (PMP3) family.</text>
</comment>
<evidence type="ECO:0000256" key="6">
    <source>
        <dbReference type="SAM" id="Phobius"/>
    </source>
</evidence>
<comment type="caution">
    <text evidence="7">The sequence shown here is derived from an EMBL/GenBank/DDBJ whole genome shotgun (WGS) entry which is preliminary data.</text>
</comment>
<feature type="transmembrane region" description="Helical" evidence="6">
    <location>
        <begin position="28"/>
        <end position="47"/>
    </location>
</feature>
<dbReference type="Pfam" id="PF01679">
    <property type="entry name" value="Pmp3"/>
    <property type="match status" value="1"/>
</dbReference>
<dbReference type="Proteomes" id="UP000287823">
    <property type="component" value="Unassembled WGS sequence"/>
</dbReference>
<dbReference type="InterPro" id="IPR000612">
    <property type="entry name" value="PMP3"/>
</dbReference>
<dbReference type="RefSeq" id="WP_126788038.1">
    <property type="nucleotide sequence ID" value="NZ_PIPO01000001.1"/>
</dbReference>
<gene>
    <name evidence="7" type="ORF">CWE14_02580</name>
</gene>
<reference evidence="7 8" key="1">
    <citation type="journal article" date="2011" name="Front. Microbiol.">
        <title>Genomic signatures of strain selection and enhancement in Bacillus atrophaeus var. globigii, a historical biowarfare simulant.</title>
        <authorList>
            <person name="Gibbons H.S."/>
            <person name="Broomall S.M."/>
            <person name="McNew L.A."/>
            <person name="Daligault H."/>
            <person name="Chapman C."/>
            <person name="Bruce D."/>
            <person name="Karavis M."/>
            <person name="Krepps M."/>
            <person name="McGregor P.A."/>
            <person name="Hong C."/>
            <person name="Park K.H."/>
            <person name="Akmal A."/>
            <person name="Feldman A."/>
            <person name="Lin J.S."/>
            <person name="Chang W.E."/>
            <person name="Higgs B.W."/>
            <person name="Demirev P."/>
            <person name="Lindquist J."/>
            <person name="Liem A."/>
            <person name="Fochler E."/>
            <person name="Read T.D."/>
            <person name="Tapia R."/>
            <person name="Johnson S."/>
            <person name="Bishop-Lilly K.A."/>
            <person name="Detter C."/>
            <person name="Han C."/>
            <person name="Sozhamannan S."/>
            <person name="Rosenzweig C.N."/>
            <person name="Skowronski E.W."/>
        </authorList>
    </citation>
    <scope>NUCLEOTIDE SEQUENCE [LARGE SCALE GENOMIC DNA]</scope>
    <source>
        <strain evidence="7 8">Y4G10-17</strain>
    </source>
</reference>
<evidence type="ECO:0000256" key="2">
    <source>
        <dbReference type="ARBA" id="ARBA00009530"/>
    </source>
</evidence>
<keyword evidence="3 6" id="KW-0812">Transmembrane</keyword>
<protein>
    <submittedName>
        <fullName evidence="7">YqaE/Pmp3 family membrane protein</fullName>
    </submittedName>
</protein>
<sequence>MRILIAILLPWLAFFTIGRPFAGIICLILQLTLIGWAPAAIWAAFSVNKHYVDKNT</sequence>
<evidence type="ECO:0000256" key="1">
    <source>
        <dbReference type="ARBA" id="ARBA00004370"/>
    </source>
</evidence>
<dbReference type="AlphaFoldDB" id="A0A432WM56"/>
<name>A0A432WM56_9GAMM</name>
<dbReference type="EMBL" id="PIPO01000001">
    <property type="protein sequence ID" value="RUO34900.1"/>
    <property type="molecule type" value="Genomic_DNA"/>
</dbReference>
<comment type="subcellular location">
    <subcellularLocation>
        <location evidence="1">Membrane</location>
    </subcellularLocation>
</comment>
<keyword evidence="5 6" id="KW-0472">Membrane</keyword>